<keyword evidence="5 7" id="KW-0630">Potassium</keyword>
<feature type="binding site" evidence="7">
    <location>
        <begin position="274"/>
        <end position="277"/>
    </location>
    <ligand>
        <name>GTP</name>
        <dbReference type="ChEBI" id="CHEBI:37565"/>
    </ligand>
</feature>
<dbReference type="GO" id="GO:0003924">
    <property type="term" value="F:GTPase activity"/>
    <property type="evidence" value="ECO:0007669"/>
    <property type="project" value="UniProtKB-UniRule"/>
</dbReference>
<gene>
    <name evidence="7" type="primary">mnmE</name>
    <name evidence="7" type="synonym">trmE</name>
    <name evidence="9" type="ORF">CHR90_04350</name>
</gene>
<dbReference type="OrthoDB" id="9805918at2"/>
<feature type="binding site" evidence="7">
    <location>
        <begin position="230"/>
        <end position="235"/>
    </location>
    <ligand>
        <name>GTP</name>
        <dbReference type="ChEBI" id="CHEBI:37565"/>
    </ligand>
</feature>
<dbReference type="InterPro" id="IPR031168">
    <property type="entry name" value="G_TrmE"/>
</dbReference>
<accession>A0A255XUD2</accession>
<evidence type="ECO:0000313" key="9">
    <source>
        <dbReference type="EMBL" id="OYQ20606.1"/>
    </source>
</evidence>
<dbReference type="Gene3D" id="3.40.50.300">
    <property type="entry name" value="P-loop containing nucleotide triphosphate hydrolases"/>
    <property type="match status" value="1"/>
</dbReference>
<evidence type="ECO:0000313" key="10">
    <source>
        <dbReference type="Proteomes" id="UP000216361"/>
    </source>
</evidence>
<dbReference type="InterPro" id="IPR005225">
    <property type="entry name" value="Small_GTP-bd"/>
</dbReference>
<dbReference type="EC" id="3.6.-.-" evidence="7"/>
<dbReference type="PROSITE" id="PS51709">
    <property type="entry name" value="G_TRME"/>
    <property type="match status" value="1"/>
</dbReference>
<evidence type="ECO:0000256" key="2">
    <source>
        <dbReference type="ARBA" id="ARBA00022694"/>
    </source>
</evidence>
<feature type="domain" description="TrmE-type G" evidence="8">
    <location>
        <begin position="220"/>
        <end position="371"/>
    </location>
</feature>
<dbReference type="InterPro" id="IPR025867">
    <property type="entry name" value="MnmE_helical"/>
</dbReference>
<keyword evidence="7" id="KW-0479">Metal-binding</keyword>
<dbReference type="FunFam" id="3.30.1360.120:FF:000007">
    <property type="entry name" value="tRNA modification GTPase GTPBP3, mitochondrial"/>
    <property type="match status" value="1"/>
</dbReference>
<dbReference type="NCBIfam" id="TIGR00231">
    <property type="entry name" value="small_GTP"/>
    <property type="match status" value="1"/>
</dbReference>
<dbReference type="CDD" id="cd04164">
    <property type="entry name" value="trmE"/>
    <property type="match status" value="1"/>
</dbReference>
<dbReference type="InterPro" id="IPR006073">
    <property type="entry name" value="GTP-bd"/>
</dbReference>
<keyword evidence="7" id="KW-0963">Cytoplasm</keyword>
<evidence type="ECO:0000256" key="4">
    <source>
        <dbReference type="ARBA" id="ARBA00022801"/>
    </source>
</evidence>
<comment type="caution">
    <text evidence="7">Lacks conserved residue(s) required for the propagation of feature annotation.</text>
</comment>
<feature type="binding site" evidence="7">
    <location>
        <position position="24"/>
    </location>
    <ligand>
        <name>(6S)-5-formyl-5,6,7,8-tetrahydrofolate</name>
        <dbReference type="ChEBI" id="CHEBI:57457"/>
    </ligand>
</feature>
<dbReference type="Gene3D" id="1.20.120.430">
    <property type="entry name" value="tRNA modification GTPase MnmE domain 2"/>
    <property type="match status" value="1"/>
</dbReference>
<comment type="similarity">
    <text evidence="1 7">Belongs to the TRAFAC class TrmE-Era-EngA-EngB-Septin-like GTPase superfamily. TrmE GTPase family.</text>
</comment>
<dbReference type="Proteomes" id="UP000216361">
    <property type="component" value="Unassembled WGS sequence"/>
</dbReference>
<dbReference type="InterPro" id="IPR027417">
    <property type="entry name" value="P-loop_NTPase"/>
</dbReference>
<dbReference type="GO" id="GO:0002098">
    <property type="term" value="P:tRNA wobble uridine modification"/>
    <property type="evidence" value="ECO:0007669"/>
    <property type="project" value="TreeGrafter"/>
</dbReference>
<keyword evidence="6 7" id="KW-0342">GTP-binding</keyword>
<dbReference type="NCBIfam" id="NF003661">
    <property type="entry name" value="PRK05291.1-3"/>
    <property type="match status" value="1"/>
</dbReference>
<feature type="binding site" evidence="7">
    <location>
        <position position="84"/>
    </location>
    <ligand>
        <name>(6S)-5-formyl-5,6,7,8-tetrahydrofolate</name>
        <dbReference type="ChEBI" id="CHEBI:57457"/>
    </ligand>
</feature>
<dbReference type="PANTHER" id="PTHR42714">
    <property type="entry name" value="TRNA MODIFICATION GTPASE GTPBP3"/>
    <property type="match status" value="1"/>
</dbReference>
<dbReference type="Pfam" id="PF10396">
    <property type="entry name" value="TrmE_N"/>
    <property type="match status" value="1"/>
</dbReference>
<proteinExistence type="inferred from homology"/>
<dbReference type="InterPro" id="IPR018948">
    <property type="entry name" value="GTP-bd_TrmE_N"/>
</dbReference>
<dbReference type="CDD" id="cd14858">
    <property type="entry name" value="TrmE_N"/>
    <property type="match status" value="1"/>
</dbReference>
<dbReference type="EMBL" id="NOXS01000027">
    <property type="protein sequence ID" value="OYQ20606.1"/>
    <property type="molecule type" value="Genomic_DNA"/>
</dbReference>
<name>A0A255XUD2_9PROT</name>
<feature type="binding site" evidence="7">
    <location>
        <position position="255"/>
    </location>
    <ligand>
        <name>Mg(2+)</name>
        <dbReference type="ChEBI" id="CHEBI:18420"/>
    </ligand>
</feature>
<dbReference type="PANTHER" id="PTHR42714:SF2">
    <property type="entry name" value="TRNA MODIFICATION GTPASE GTPBP3, MITOCHONDRIAL"/>
    <property type="match status" value="1"/>
</dbReference>
<evidence type="ECO:0000256" key="1">
    <source>
        <dbReference type="ARBA" id="ARBA00011043"/>
    </source>
</evidence>
<sequence length="445" mass="47017">MTARAETIIAVATAPGRAGVAVLRVSGPEAGPLTVALTGRRPLPAPRLAAYASFSDPATGALLDRGLLLWFPGPASFTGEDVAEFQVHGSRAVLAALLAAATGFPGVRLAEPGEFTRRAFDNGKLDLTEVEGLADLIDAETEAQRRQAVRQLDGALGQIILGWQARLMRALAHCEATIDFVEEEDVPDDLLSATRPDLTALLAEMRGQAADGRGERLRQGLTIVILGPPNAGKSSLLNALAGREAAIVSDRAGTTRDVIELHLDLGGYPVTLVDTAGLRATDDPIEAEGIRRARARADQADLALVLLDRADWPRVPDDVAPWLDQPGTLRLLTKCDAGIAPPADARGWLPLSVQDGIGFDALMQALTERAAALLSTGADPLLTRARHRAALDETCAALDRALSGTLPELITEDVRLALRGLGRIVGRVDVEDILGLIFAEFCIGK</sequence>
<dbReference type="HAMAP" id="MF_00379">
    <property type="entry name" value="GTPase_MnmE"/>
    <property type="match status" value="1"/>
</dbReference>
<evidence type="ECO:0000256" key="6">
    <source>
        <dbReference type="ARBA" id="ARBA00023134"/>
    </source>
</evidence>
<organism evidence="9 10">
    <name type="scientific">Elstera cyanobacteriorum</name>
    <dbReference type="NCBI Taxonomy" id="2022747"/>
    <lineage>
        <taxon>Bacteria</taxon>
        <taxon>Pseudomonadati</taxon>
        <taxon>Pseudomonadota</taxon>
        <taxon>Alphaproteobacteria</taxon>
        <taxon>Rhodospirillales</taxon>
        <taxon>Rhodospirillaceae</taxon>
        <taxon>Elstera</taxon>
    </lineage>
</organism>
<dbReference type="Pfam" id="PF01926">
    <property type="entry name" value="MMR_HSR1"/>
    <property type="match status" value="1"/>
</dbReference>
<comment type="cofactor">
    <cofactor evidence="7">
        <name>K(+)</name>
        <dbReference type="ChEBI" id="CHEBI:29103"/>
    </cofactor>
    <text evidence="7">Binds 1 potassium ion per subunit.</text>
</comment>
<evidence type="ECO:0000256" key="3">
    <source>
        <dbReference type="ARBA" id="ARBA00022741"/>
    </source>
</evidence>
<dbReference type="InterPro" id="IPR027266">
    <property type="entry name" value="TrmE/GcvT-like"/>
</dbReference>
<comment type="subunit">
    <text evidence="7">Homodimer. Heterotetramer of two MnmE and two MnmG subunits.</text>
</comment>
<comment type="function">
    <text evidence="7">Exhibits a very high intrinsic GTPase hydrolysis rate. Involved in the addition of a carboxymethylaminomethyl (cmnm) group at the wobble position (U34) of certain tRNAs, forming tRNA-cmnm(5)s(2)U34.</text>
</comment>
<keyword evidence="10" id="KW-1185">Reference proteome</keyword>
<dbReference type="AlphaFoldDB" id="A0A255XUD2"/>
<feature type="binding site" evidence="7">
    <location>
        <position position="124"/>
    </location>
    <ligand>
        <name>(6S)-5-formyl-5,6,7,8-tetrahydrofolate</name>
        <dbReference type="ChEBI" id="CHEBI:57457"/>
    </ligand>
</feature>
<dbReference type="GO" id="GO:0005525">
    <property type="term" value="F:GTP binding"/>
    <property type="evidence" value="ECO:0007669"/>
    <property type="project" value="UniProtKB-UniRule"/>
</dbReference>
<dbReference type="GO" id="GO:0030488">
    <property type="term" value="P:tRNA methylation"/>
    <property type="evidence" value="ECO:0007669"/>
    <property type="project" value="TreeGrafter"/>
</dbReference>
<evidence type="ECO:0000256" key="5">
    <source>
        <dbReference type="ARBA" id="ARBA00022958"/>
    </source>
</evidence>
<keyword evidence="7" id="KW-0460">Magnesium</keyword>
<evidence type="ECO:0000256" key="7">
    <source>
        <dbReference type="HAMAP-Rule" id="MF_00379"/>
    </source>
</evidence>
<keyword evidence="4 7" id="KW-0378">Hydrolase</keyword>
<dbReference type="RefSeq" id="WP_094407758.1">
    <property type="nucleotide sequence ID" value="NZ_BMJZ01000009.1"/>
</dbReference>
<comment type="caution">
    <text evidence="9">The sequence shown here is derived from an EMBL/GenBank/DDBJ whole genome shotgun (WGS) entry which is preliminary data.</text>
</comment>
<feature type="binding site" evidence="7">
    <location>
        <position position="234"/>
    </location>
    <ligand>
        <name>Mg(2+)</name>
        <dbReference type="ChEBI" id="CHEBI:18420"/>
    </ligand>
</feature>
<reference evidence="9 10" key="1">
    <citation type="submission" date="2017-07" db="EMBL/GenBank/DDBJ databases">
        <title>Elstera cyanobacteriorum sp. nov., a novel bacterium isolated from cyanobacterial aggregates in a eutrophic lake.</title>
        <authorList>
            <person name="Cai H."/>
        </authorList>
    </citation>
    <scope>NUCLEOTIDE SEQUENCE [LARGE SCALE GENOMIC DNA]</scope>
    <source>
        <strain evidence="9 10">TH019</strain>
    </source>
</reference>
<dbReference type="InterPro" id="IPR004520">
    <property type="entry name" value="GTPase_MnmE"/>
</dbReference>
<comment type="subcellular location">
    <subcellularLocation>
        <location evidence="7">Cytoplasm</location>
    </subcellularLocation>
</comment>
<dbReference type="GO" id="GO:0046872">
    <property type="term" value="F:metal ion binding"/>
    <property type="evidence" value="ECO:0007669"/>
    <property type="project" value="UniProtKB-KW"/>
</dbReference>
<feature type="binding site" evidence="7">
    <location>
        <position position="445"/>
    </location>
    <ligand>
        <name>(6S)-5-formyl-5,6,7,8-tetrahydrofolate</name>
        <dbReference type="ChEBI" id="CHEBI:57457"/>
    </ligand>
</feature>
<feature type="binding site" evidence="7">
    <location>
        <begin position="249"/>
        <end position="255"/>
    </location>
    <ligand>
        <name>GTP</name>
        <dbReference type="ChEBI" id="CHEBI:37565"/>
    </ligand>
</feature>
<keyword evidence="3 7" id="KW-0547">Nucleotide-binding</keyword>
<dbReference type="Gene3D" id="3.30.1360.120">
    <property type="entry name" value="Probable tRNA modification gtpase trme, domain 1"/>
    <property type="match status" value="1"/>
</dbReference>
<keyword evidence="2 7" id="KW-0819">tRNA processing</keyword>
<dbReference type="GO" id="GO:0005737">
    <property type="term" value="C:cytoplasm"/>
    <property type="evidence" value="ECO:0007669"/>
    <property type="project" value="UniProtKB-SubCell"/>
</dbReference>
<dbReference type="SUPFAM" id="SSF116878">
    <property type="entry name" value="TrmE connector domain"/>
    <property type="match status" value="1"/>
</dbReference>
<dbReference type="InterPro" id="IPR027368">
    <property type="entry name" value="MnmE_dom2"/>
</dbReference>
<evidence type="ECO:0000259" key="8">
    <source>
        <dbReference type="PROSITE" id="PS51709"/>
    </source>
</evidence>
<dbReference type="Pfam" id="PF12631">
    <property type="entry name" value="MnmE_helical"/>
    <property type="match status" value="1"/>
</dbReference>
<dbReference type="SUPFAM" id="SSF52540">
    <property type="entry name" value="P-loop containing nucleoside triphosphate hydrolases"/>
    <property type="match status" value="1"/>
</dbReference>
<protein>
    <recommendedName>
        <fullName evidence="7">tRNA modification GTPase MnmE</fullName>
        <ecNumber evidence="7">3.6.-.-</ecNumber>
    </recommendedName>
</protein>